<protein>
    <submittedName>
        <fullName evidence="3">Chalcone-flavanone isomerase</fullName>
    </submittedName>
</protein>
<proteinExistence type="predicted"/>
<comment type="caution">
    <text evidence="3">The sequence shown here is derived from an EMBL/GenBank/DDBJ whole genome shotgun (WGS) entry which is preliminary data.</text>
</comment>
<name>A0A444VWL7_9FLAO</name>
<reference evidence="3 4" key="1">
    <citation type="submission" date="2014-12" db="EMBL/GenBank/DDBJ databases">
        <title>Genome sequence of Flavobacterium anhuiense RCM74.</title>
        <authorList>
            <person name="Kim J.F."/>
            <person name="Song J.Y."/>
            <person name="Kwak M.-J."/>
            <person name="Lee S.-W."/>
        </authorList>
    </citation>
    <scope>NUCLEOTIDE SEQUENCE [LARGE SCALE GENOMIC DNA]</scope>
    <source>
        <strain evidence="3 4">RCM74</strain>
    </source>
</reference>
<dbReference type="InterPro" id="IPR016088">
    <property type="entry name" value="Chalcone_isomerase_3-sand"/>
</dbReference>
<feature type="signal peptide" evidence="1">
    <location>
        <begin position="1"/>
        <end position="23"/>
    </location>
</feature>
<evidence type="ECO:0000256" key="1">
    <source>
        <dbReference type="SAM" id="SignalP"/>
    </source>
</evidence>
<dbReference type="Gene3D" id="3.50.70.10">
    <property type="match status" value="1"/>
</dbReference>
<dbReference type="SUPFAM" id="SSF54626">
    <property type="entry name" value="Chalcone isomerase"/>
    <property type="match status" value="1"/>
</dbReference>
<evidence type="ECO:0000313" key="3">
    <source>
        <dbReference type="EMBL" id="RYJ37959.1"/>
    </source>
</evidence>
<evidence type="ECO:0000259" key="2">
    <source>
        <dbReference type="Pfam" id="PF16036"/>
    </source>
</evidence>
<dbReference type="Pfam" id="PF16036">
    <property type="entry name" value="Chalcone_3"/>
    <property type="match status" value="1"/>
</dbReference>
<sequence>MNMKKILLLLTILLSLQFSTVSAQTQIDVNGVTVPRKIEFLGKSLQLNGAGGRSKMWLEVYVQALYLSQLTQDPQFIIDSDTEMAVRIEITSSMVSSSKLTKAMNTGFEKSAGANLEQLRPRIEQLKSFLSDAITEKDVFILAYNPLDQNVYVSKNEVLKGKIPGFDFKKALFGIWLSDKPVDETLKKHLLGQ</sequence>
<dbReference type="Proteomes" id="UP000290433">
    <property type="component" value="Unassembled WGS sequence"/>
</dbReference>
<evidence type="ECO:0000313" key="4">
    <source>
        <dbReference type="Proteomes" id="UP000290433"/>
    </source>
</evidence>
<dbReference type="EMBL" id="JUIV01000012">
    <property type="protein sequence ID" value="RYJ37959.1"/>
    <property type="molecule type" value="Genomic_DNA"/>
</dbReference>
<feature type="chain" id="PRO_5019526789" evidence="1">
    <location>
        <begin position="24"/>
        <end position="193"/>
    </location>
</feature>
<dbReference type="InterPro" id="IPR016087">
    <property type="entry name" value="Chalcone_isomerase"/>
</dbReference>
<accession>A0A444VWL7</accession>
<feature type="domain" description="Chalcone isomerase" evidence="2">
    <location>
        <begin position="28"/>
        <end position="192"/>
    </location>
</feature>
<organism evidence="3 4">
    <name type="scientific">Flavobacterium anhuiense</name>
    <dbReference type="NCBI Taxonomy" id="459526"/>
    <lineage>
        <taxon>Bacteria</taxon>
        <taxon>Pseudomonadati</taxon>
        <taxon>Bacteroidota</taxon>
        <taxon>Flavobacteriia</taxon>
        <taxon>Flavobacteriales</taxon>
        <taxon>Flavobacteriaceae</taxon>
        <taxon>Flavobacterium</taxon>
    </lineage>
</organism>
<dbReference type="InterPro" id="IPR036298">
    <property type="entry name" value="Chalcone_isomerase_sf"/>
</dbReference>
<keyword evidence="1" id="KW-0732">Signal</keyword>
<gene>
    <name evidence="3" type="ORF">NU08_3173</name>
</gene>
<dbReference type="AlphaFoldDB" id="A0A444VWL7"/>
<dbReference type="GO" id="GO:0016872">
    <property type="term" value="F:intramolecular lyase activity"/>
    <property type="evidence" value="ECO:0007669"/>
    <property type="project" value="InterPro"/>
</dbReference>
<keyword evidence="3" id="KW-0413">Isomerase</keyword>